<name>A0ABM7QM65_9GAMM</name>
<keyword evidence="4 7" id="KW-0472">Membrane</keyword>
<dbReference type="CDD" id="cd06257">
    <property type="entry name" value="DnaJ"/>
    <property type="match status" value="1"/>
</dbReference>
<evidence type="ECO:0000256" key="1">
    <source>
        <dbReference type="ARBA" id="ARBA00004167"/>
    </source>
</evidence>
<dbReference type="Proteomes" id="UP000680679">
    <property type="component" value="Chromosome"/>
</dbReference>
<reference evidence="9 10" key="1">
    <citation type="submission" date="2021-04" db="EMBL/GenBank/DDBJ databases">
        <title>Complete genome sequencing of Allochromatium tepidum strain NZ.</title>
        <authorList>
            <person name="Tsukatani Y."/>
            <person name="Mori H."/>
        </authorList>
    </citation>
    <scope>NUCLEOTIDE SEQUENCE [LARGE SCALE GENOMIC DNA]</scope>
    <source>
        <strain evidence="9 10">NZ</strain>
    </source>
</reference>
<dbReference type="PANTHER" id="PTHR12763:SF28">
    <property type="entry name" value="GEO10507P1-RELATED"/>
    <property type="match status" value="1"/>
</dbReference>
<evidence type="ECO:0000256" key="4">
    <source>
        <dbReference type="ARBA" id="ARBA00023136"/>
    </source>
</evidence>
<gene>
    <name evidence="9" type="ORF">Atep_15530</name>
</gene>
<evidence type="ECO:0000256" key="3">
    <source>
        <dbReference type="ARBA" id="ARBA00022989"/>
    </source>
</evidence>
<dbReference type="EMBL" id="AP024563">
    <property type="protein sequence ID" value="BCU06876.1"/>
    <property type="molecule type" value="Genomic_DNA"/>
</dbReference>
<dbReference type="RefSeq" id="WP_213377710.1">
    <property type="nucleotide sequence ID" value="NZ_AP024563.1"/>
</dbReference>
<evidence type="ECO:0000313" key="9">
    <source>
        <dbReference type="EMBL" id="BCU06876.1"/>
    </source>
</evidence>
<dbReference type="SMART" id="SM00271">
    <property type="entry name" value="DnaJ"/>
    <property type="match status" value="1"/>
</dbReference>
<feature type="transmembrane region" description="Helical" evidence="7">
    <location>
        <begin position="34"/>
        <end position="51"/>
    </location>
</feature>
<dbReference type="Gene3D" id="1.10.287.110">
    <property type="entry name" value="DnaJ domain"/>
    <property type="match status" value="1"/>
</dbReference>
<dbReference type="SUPFAM" id="SSF46565">
    <property type="entry name" value="Chaperone J-domain"/>
    <property type="match status" value="1"/>
</dbReference>
<keyword evidence="5" id="KW-0143">Chaperone</keyword>
<dbReference type="InterPro" id="IPR001623">
    <property type="entry name" value="DnaJ_domain"/>
</dbReference>
<sequence length="170" mass="17875">MILRLILVLLLLAAALWALHRLRSLPRALLARRLRQAAIWGLIGVLVLAVLTGRLSPLLALIGAAIPVLLRLLALLRLVPELQQILRSLGLGVGAGAGSANGGAGQGASPNSGSLSEDEARAILGVDAKADAEAIRAAHRRLMQRLHPDRGGSDYLAARINAAKRRLLGD</sequence>
<evidence type="ECO:0000256" key="7">
    <source>
        <dbReference type="SAM" id="Phobius"/>
    </source>
</evidence>
<comment type="similarity">
    <text evidence="6">Belongs to the TIM14 family.</text>
</comment>
<accession>A0ABM7QM65</accession>
<dbReference type="PROSITE" id="PS50076">
    <property type="entry name" value="DNAJ_2"/>
    <property type="match status" value="1"/>
</dbReference>
<feature type="domain" description="J" evidence="8">
    <location>
        <begin position="119"/>
        <end position="170"/>
    </location>
</feature>
<keyword evidence="3 7" id="KW-1133">Transmembrane helix</keyword>
<keyword evidence="2 7" id="KW-0812">Transmembrane</keyword>
<comment type="subcellular location">
    <subcellularLocation>
        <location evidence="1">Membrane</location>
        <topology evidence="1">Single-pass membrane protein</topology>
    </subcellularLocation>
</comment>
<evidence type="ECO:0000256" key="2">
    <source>
        <dbReference type="ARBA" id="ARBA00022692"/>
    </source>
</evidence>
<organism evidence="9 10">
    <name type="scientific">Allochromatium tepidum</name>
    <dbReference type="NCBI Taxonomy" id="553982"/>
    <lineage>
        <taxon>Bacteria</taxon>
        <taxon>Pseudomonadati</taxon>
        <taxon>Pseudomonadota</taxon>
        <taxon>Gammaproteobacteria</taxon>
        <taxon>Chromatiales</taxon>
        <taxon>Chromatiaceae</taxon>
        <taxon>Allochromatium</taxon>
    </lineage>
</organism>
<protein>
    <recommendedName>
        <fullName evidence="8">J domain-containing protein</fullName>
    </recommendedName>
</protein>
<dbReference type="PANTHER" id="PTHR12763">
    <property type="match status" value="1"/>
</dbReference>
<proteinExistence type="inferred from homology"/>
<evidence type="ECO:0000256" key="5">
    <source>
        <dbReference type="ARBA" id="ARBA00023186"/>
    </source>
</evidence>
<evidence type="ECO:0000256" key="6">
    <source>
        <dbReference type="ARBA" id="ARBA00038105"/>
    </source>
</evidence>
<evidence type="ECO:0000259" key="8">
    <source>
        <dbReference type="PROSITE" id="PS50076"/>
    </source>
</evidence>
<dbReference type="InterPro" id="IPR036869">
    <property type="entry name" value="J_dom_sf"/>
</dbReference>
<keyword evidence="10" id="KW-1185">Reference proteome</keyword>
<evidence type="ECO:0000313" key="10">
    <source>
        <dbReference type="Proteomes" id="UP000680679"/>
    </source>
</evidence>
<feature type="transmembrane region" description="Helical" evidence="7">
    <location>
        <begin position="58"/>
        <end position="79"/>
    </location>
</feature>